<dbReference type="Gene3D" id="3.40.190.10">
    <property type="entry name" value="Periplasmic binding protein-like II"/>
    <property type="match status" value="1"/>
</dbReference>
<dbReference type="PANTHER" id="PTHR30290:SF9">
    <property type="entry name" value="OLIGOPEPTIDE-BINDING PROTEIN APPA"/>
    <property type="match status" value="1"/>
</dbReference>
<keyword evidence="2" id="KW-0813">Transport</keyword>
<evidence type="ECO:0000256" key="1">
    <source>
        <dbReference type="ARBA" id="ARBA00005695"/>
    </source>
</evidence>
<gene>
    <name evidence="6" type="ORF">GCM10008994_15170</name>
</gene>
<feature type="compositionally biased region" description="Gly residues" evidence="4">
    <location>
        <begin position="60"/>
        <end position="70"/>
    </location>
</feature>
<comment type="similarity">
    <text evidence="1">Belongs to the bacterial solute-binding protein 5 family.</text>
</comment>
<dbReference type="PANTHER" id="PTHR30290">
    <property type="entry name" value="PERIPLASMIC BINDING COMPONENT OF ABC TRANSPORTER"/>
    <property type="match status" value="1"/>
</dbReference>
<dbReference type="GO" id="GO:1904680">
    <property type="term" value="F:peptide transmembrane transporter activity"/>
    <property type="evidence" value="ECO:0007669"/>
    <property type="project" value="TreeGrafter"/>
</dbReference>
<evidence type="ECO:0000313" key="6">
    <source>
        <dbReference type="EMBL" id="GAA0541055.1"/>
    </source>
</evidence>
<dbReference type="EMBL" id="BAAADQ010000006">
    <property type="protein sequence ID" value="GAA0541055.1"/>
    <property type="molecule type" value="Genomic_DNA"/>
</dbReference>
<protein>
    <recommendedName>
        <fullName evidence="5">Solute-binding protein family 5 domain-containing protein</fullName>
    </recommendedName>
</protein>
<keyword evidence="3" id="KW-0732">Signal</keyword>
<dbReference type="CDD" id="cd00995">
    <property type="entry name" value="PBP2_NikA_DppA_OppA_like"/>
    <property type="match status" value="1"/>
</dbReference>
<sequence length="630" mass="69819">MFQYLLSHYILYSDIRFVDVPEDTTANGQLRRTFLKTAGGVATVGIAGCAGGDESNTEGGTNGTNGGDGGSDTSTEDFSGDTLSLSIPEAANFDPVQIKGDGSQIVSDHVFSELLTLPSDGLEPTAQLVSDYSVSEDGQTYTFTLREDVTFHNGDELTADDVVYSWERLAASENSQEGENILEGSFRIAHETTTESVDGEEQEVYQPGSLAVEAVDDYTLEVTLEQPFFDALFWFAYGSLSPVPEGIVGDIEGYEGEMEYSEFSSQSPVGTGPFQAESVETGTEVVLSAADDYHGDEPGPDRIAMQVVQNSDAIHQRAMNRSVQIFRLPNSRFDPSKVSIEETRNLGQEVGTYGPLENDETVNYSTWDEAYTAYFIFDCSRVEKPIRQALNYAVNQENFVEQGFRGVGEPAYHQAPPSVYPGGKEAYDQHAEENFPYGYREAQIDEARSVMEDAGYGENNRASITLTLYNDRNPDAYSRISNLIRSKAQSVYVDLSIERAPFNTIIDEAVSGNLDMYTLGNGLEYPSPADMLKFGRPYEGNLVRWREDPSDASERAAAAWEQVQNNLGPTDAEEEARNEAFIQMEEAIWEDAIYLTNYHPRGRQWWYDSVDAPIQPSGFHDRLYDGVTFE</sequence>
<evidence type="ECO:0000256" key="3">
    <source>
        <dbReference type="ARBA" id="ARBA00022729"/>
    </source>
</evidence>
<evidence type="ECO:0000313" key="7">
    <source>
        <dbReference type="Proteomes" id="UP001501425"/>
    </source>
</evidence>
<dbReference type="InterPro" id="IPR000914">
    <property type="entry name" value="SBP_5_dom"/>
</dbReference>
<dbReference type="InterPro" id="IPR030678">
    <property type="entry name" value="Peptide/Ni-bd"/>
</dbReference>
<dbReference type="SUPFAM" id="SSF53850">
    <property type="entry name" value="Periplasmic binding protein-like II"/>
    <property type="match status" value="1"/>
</dbReference>
<proteinExistence type="inferred from homology"/>
<organism evidence="6 7">
    <name type="scientific">Halorubrum ejinorense</name>
    <dbReference type="NCBI Taxonomy" id="425309"/>
    <lineage>
        <taxon>Archaea</taxon>
        <taxon>Methanobacteriati</taxon>
        <taxon>Methanobacteriota</taxon>
        <taxon>Stenosarchaea group</taxon>
        <taxon>Halobacteria</taxon>
        <taxon>Halobacteriales</taxon>
        <taxon>Haloferacaceae</taxon>
        <taxon>Halorubrum</taxon>
    </lineage>
</organism>
<dbReference type="Gene3D" id="3.10.105.10">
    <property type="entry name" value="Dipeptide-binding Protein, Domain 3"/>
    <property type="match status" value="1"/>
</dbReference>
<dbReference type="GO" id="GO:0043190">
    <property type="term" value="C:ATP-binding cassette (ABC) transporter complex"/>
    <property type="evidence" value="ECO:0007669"/>
    <property type="project" value="InterPro"/>
</dbReference>
<reference evidence="6" key="2">
    <citation type="submission" date="2023-12" db="EMBL/GenBank/DDBJ databases">
        <authorList>
            <person name="Sun Q."/>
            <person name="Inoue M."/>
        </authorList>
    </citation>
    <scope>NUCLEOTIDE SEQUENCE</scope>
    <source>
        <strain evidence="6">JCM 14265</strain>
    </source>
</reference>
<accession>A0AAV3SS70</accession>
<evidence type="ECO:0000259" key="5">
    <source>
        <dbReference type="Pfam" id="PF00496"/>
    </source>
</evidence>
<dbReference type="AlphaFoldDB" id="A0AAV3SS70"/>
<feature type="region of interest" description="Disordered" evidence="4">
    <location>
        <begin position="49"/>
        <end position="81"/>
    </location>
</feature>
<evidence type="ECO:0000256" key="4">
    <source>
        <dbReference type="SAM" id="MobiDB-lite"/>
    </source>
</evidence>
<feature type="domain" description="Solute-binding protein family 5" evidence="5">
    <location>
        <begin position="124"/>
        <end position="532"/>
    </location>
</feature>
<evidence type="ECO:0000256" key="2">
    <source>
        <dbReference type="ARBA" id="ARBA00022448"/>
    </source>
</evidence>
<dbReference type="Pfam" id="PF00496">
    <property type="entry name" value="SBP_bac_5"/>
    <property type="match status" value="1"/>
</dbReference>
<dbReference type="PIRSF" id="PIRSF002741">
    <property type="entry name" value="MppA"/>
    <property type="match status" value="1"/>
</dbReference>
<dbReference type="Proteomes" id="UP001501425">
    <property type="component" value="Unassembled WGS sequence"/>
</dbReference>
<name>A0AAV3SS70_9EURY</name>
<dbReference type="InterPro" id="IPR039424">
    <property type="entry name" value="SBP_5"/>
</dbReference>
<comment type="caution">
    <text evidence="6">The sequence shown here is derived from an EMBL/GenBank/DDBJ whole genome shotgun (WGS) entry which is preliminary data.</text>
</comment>
<feature type="compositionally biased region" description="Low complexity" evidence="4">
    <location>
        <begin position="49"/>
        <end position="59"/>
    </location>
</feature>
<reference evidence="6" key="1">
    <citation type="journal article" date="2014" name="Int. J. Syst. Evol. Microbiol.">
        <title>Complete genome sequence of Corynebacterium casei LMG S-19264T (=DSM 44701T), isolated from a smear-ripened cheese.</title>
        <authorList>
            <consortium name="US DOE Joint Genome Institute (JGI-PGF)"/>
            <person name="Walter F."/>
            <person name="Albersmeier A."/>
            <person name="Kalinowski J."/>
            <person name="Ruckert C."/>
        </authorList>
    </citation>
    <scope>NUCLEOTIDE SEQUENCE</scope>
    <source>
        <strain evidence="6">JCM 14265</strain>
    </source>
</reference>
<dbReference type="GO" id="GO:0042597">
    <property type="term" value="C:periplasmic space"/>
    <property type="evidence" value="ECO:0007669"/>
    <property type="project" value="UniProtKB-ARBA"/>
</dbReference>
<dbReference type="GO" id="GO:0015833">
    <property type="term" value="P:peptide transport"/>
    <property type="evidence" value="ECO:0007669"/>
    <property type="project" value="TreeGrafter"/>
</dbReference>